<dbReference type="GO" id="GO:0060003">
    <property type="term" value="P:copper ion export"/>
    <property type="evidence" value="ECO:0007669"/>
    <property type="project" value="TreeGrafter"/>
</dbReference>
<dbReference type="InterPro" id="IPR051909">
    <property type="entry name" value="MFP_Cation_Efflux"/>
</dbReference>
<reference evidence="5" key="1">
    <citation type="submission" date="2015-10" db="EMBL/GenBank/DDBJ databases">
        <authorList>
            <person name="Gilbert D.G."/>
        </authorList>
    </citation>
    <scope>NUCLEOTIDE SEQUENCE</scope>
</reference>
<dbReference type="Pfam" id="PF19335">
    <property type="entry name" value="HMBD"/>
    <property type="match status" value="1"/>
</dbReference>
<feature type="domain" description="CusB-like barrel-sandwich hybrid" evidence="4">
    <location>
        <begin position="126"/>
        <end position="240"/>
    </location>
</feature>
<dbReference type="Pfam" id="PF25919">
    <property type="entry name" value="BSH_CusB"/>
    <property type="match status" value="1"/>
</dbReference>
<gene>
    <name evidence="5" type="ORF">MGWOODY_Tha2403</name>
</gene>
<feature type="domain" description="Heavy metal binding" evidence="2">
    <location>
        <begin position="47"/>
        <end position="73"/>
    </location>
</feature>
<dbReference type="GO" id="GO:0015679">
    <property type="term" value="P:plasma membrane copper ion transport"/>
    <property type="evidence" value="ECO:0007669"/>
    <property type="project" value="TreeGrafter"/>
</dbReference>
<evidence type="ECO:0000313" key="5">
    <source>
        <dbReference type="EMBL" id="CUS41780.1"/>
    </source>
</evidence>
<dbReference type="PANTHER" id="PTHR30097:SF4">
    <property type="entry name" value="SLR6042 PROTEIN"/>
    <property type="match status" value="1"/>
</dbReference>
<sequence length="446" mass="49779">MNKLMLVVAATFGMIGVVVGTQLESSQSETNLASSSATHEQSKEPLYWVAPMDPNYRRSEPGLSPMGMDLVPVYDEAPEDQAAGTVTLNAGLQNQLSVTTAQAQVRAWQDQLILPAIVRFNPEQSQVVQVRAEGWVRQQFVFSVGEQVTRGQPLFTWYSPRLISAQEEFLSALRSGQKGLIAAAESRLLALDMSSQWLQTLRRERKLQEEITVLAPQNGVIQDLTLRPGAQIMPTQKLLTLVNPNALWIEIHIPPGLEQRIEIKDAVILTDTQGHSVTAEIAVLYPLQEGKLRSQVARVEMTNDQINWLDGQYVRADIRGAEDESLQIPASALIDDGHQQRVVLADGQGHFRSIAVTTRKRNAQWVEICSGLEVGDLVVTNAQFLIDSESSVASDLQRYEKATAVDEMNSEEMDHFQMNHEGMNHEEMNHEEMDHSQMNHEGMNHD</sequence>
<feature type="domain" description="CusB-like three alpha-helical bundle" evidence="3">
    <location>
        <begin position="162"/>
        <end position="208"/>
    </location>
</feature>
<dbReference type="InterPro" id="IPR045800">
    <property type="entry name" value="HMBD"/>
</dbReference>
<dbReference type="Gene3D" id="2.40.420.20">
    <property type="match status" value="1"/>
</dbReference>
<dbReference type="AlphaFoldDB" id="A0A160TBN0"/>
<dbReference type="SUPFAM" id="SSF111369">
    <property type="entry name" value="HlyD-like secretion proteins"/>
    <property type="match status" value="1"/>
</dbReference>
<evidence type="ECO:0000259" key="3">
    <source>
        <dbReference type="Pfam" id="PF25869"/>
    </source>
</evidence>
<protein>
    <submittedName>
        <fullName evidence="5">Cobalt/zinc/cadmium efflux RND transporter, membrane fusion protein, CzcB family</fullName>
    </submittedName>
</protein>
<name>A0A160TBN0_9ZZZZ</name>
<dbReference type="Gene3D" id="2.40.50.100">
    <property type="match status" value="1"/>
</dbReference>
<keyword evidence="1" id="KW-0813">Transport</keyword>
<dbReference type="GO" id="GO:0030313">
    <property type="term" value="C:cell envelope"/>
    <property type="evidence" value="ECO:0007669"/>
    <property type="project" value="TreeGrafter"/>
</dbReference>
<proteinExistence type="predicted"/>
<evidence type="ECO:0000256" key="1">
    <source>
        <dbReference type="ARBA" id="ARBA00022448"/>
    </source>
</evidence>
<dbReference type="Gene3D" id="6.10.140.730">
    <property type="match status" value="1"/>
</dbReference>
<evidence type="ECO:0000259" key="4">
    <source>
        <dbReference type="Pfam" id="PF25919"/>
    </source>
</evidence>
<dbReference type="InterPro" id="IPR058790">
    <property type="entry name" value="BSH_CusB"/>
</dbReference>
<evidence type="ECO:0000259" key="2">
    <source>
        <dbReference type="Pfam" id="PF19335"/>
    </source>
</evidence>
<accession>A0A160TBN0</accession>
<dbReference type="InterPro" id="IPR058791">
    <property type="entry name" value="3HB_CusB"/>
</dbReference>
<organism evidence="5">
    <name type="scientific">hydrothermal vent metagenome</name>
    <dbReference type="NCBI Taxonomy" id="652676"/>
    <lineage>
        <taxon>unclassified sequences</taxon>
        <taxon>metagenomes</taxon>
        <taxon>ecological metagenomes</taxon>
    </lineage>
</organism>
<dbReference type="Pfam" id="PF25869">
    <property type="entry name" value="3HB_CusB"/>
    <property type="match status" value="1"/>
</dbReference>
<dbReference type="EMBL" id="CZQC01000052">
    <property type="protein sequence ID" value="CUS41780.1"/>
    <property type="molecule type" value="Genomic_DNA"/>
</dbReference>
<dbReference type="GO" id="GO:0046872">
    <property type="term" value="F:metal ion binding"/>
    <property type="evidence" value="ECO:0007669"/>
    <property type="project" value="InterPro"/>
</dbReference>
<dbReference type="PANTHER" id="PTHR30097">
    <property type="entry name" value="CATION EFFLUX SYSTEM PROTEIN CUSB"/>
    <property type="match status" value="1"/>
</dbReference>